<organism evidence="2 3">
    <name type="scientific">Desulfomicrobium norvegicum (strain DSM 1741 / NCIMB 8310)</name>
    <name type="common">Desulfovibrio baculatus (strain Norway 4)</name>
    <name type="synonym">Desulfovibrio desulfuricans (strain Norway 4)</name>
    <dbReference type="NCBI Taxonomy" id="52561"/>
    <lineage>
        <taxon>Bacteria</taxon>
        <taxon>Pseudomonadati</taxon>
        <taxon>Thermodesulfobacteriota</taxon>
        <taxon>Desulfovibrionia</taxon>
        <taxon>Desulfovibrionales</taxon>
        <taxon>Desulfomicrobiaceae</taxon>
        <taxon>Desulfomicrobium</taxon>
    </lineage>
</organism>
<feature type="transmembrane region" description="Helical" evidence="1">
    <location>
        <begin position="59"/>
        <end position="84"/>
    </location>
</feature>
<dbReference type="OrthoDB" id="9800130at2"/>
<gene>
    <name evidence="2" type="ORF">SAMN05421830_1213</name>
</gene>
<reference evidence="2 3" key="1">
    <citation type="submission" date="2016-10" db="EMBL/GenBank/DDBJ databases">
        <authorList>
            <person name="Varghese N."/>
            <person name="Submissions S."/>
        </authorList>
    </citation>
    <scope>NUCLEOTIDE SEQUENCE [LARGE SCALE GENOMIC DNA]</scope>
    <source>
        <strain evidence="2 3">DSM 1741</strain>
    </source>
</reference>
<dbReference type="RefSeq" id="WP_092194468.1">
    <property type="nucleotide sequence ID" value="NZ_FOTO01000021.1"/>
</dbReference>
<dbReference type="EMBL" id="FOTO01000021">
    <property type="protein sequence ID" value="SFM20884.1"/>
    <property type="molecule type" value="Genomic_DNA"/>
</dbReference>
<keyword evidence="3" id="KW-1185">Reference proteome</keyword>
<dbReference type="Pfam" id="PF09656">
    <property type="entry name" value="PGPGW"/>
    <property type="match status" value="1"/>
</dbReference>
<protein>
    <submittedName>
        <fullName evidence="2">Transmembrane protein (PGPGW)</fullName>
    </submittedName>
</protein>
<comment type="caution">
    <text evidence="2">The sequence shown here is derived from an EMBL/GenBank/DDBJ whole genome shotgun (WGS) entry which is preliminary data.</text>
</comment>
<proteinExistence type="predicted"/>
<dbReference type="InterPro" id="IPR019099">
    <property type="entry name" value="Uncharacterised_PGPGW_TM"/>
</dbReference>
<accession>A0A8G2FG26</accession>
<evidence type="ECO:0000313" key="2">
    <source>
        <dbReference type="EMBL" id="SFM20884.1"/>
    </source>
</evidence>
<name>A0A8G2FG26_DESNO</name>
<dbReference type="AlphaFoldDB" id="A0A8G2FG26"/>
<feature type="transmembrane region" description="Helical" evidence="1">
    <location>
        <begin position="12"/>
        <end position="38"/>
    </location>
</feature>
<evidence type="ECO:0000313" key="3">
    <source>
        <dbReference type="Proteomes" id="UP000199581"/>
    </source>
</evidence>
<dbReference type="Proteomes" id="UP000199581">
    <property type="component" value="Unassembled WGS sequence"/>
</dbReference>
<keyword evidence="1" id="KW-0472">Membrane</keyword>
<keyword evidence="1 2" id="KW-0812">Transmembrane</keyword>
<keyword evidence="1" id="KW-1133">Transmembrane helix</keyword>
<evidence type="ECO:0000256" key="1">
    <source>
        <dbReference type="SAM" id="Phobius"/>
    </source>
</evidence>
<sequence>MLAGIEGWWAEGLGLLAAFSVLTFVGSLLVLPLVAARIPADYFCAERRGKTPWRRRRPGLRMIVLILKNMLGLVLFLAGVLMLFLPGQGLLTIFLGIMLMDFPGKYRLERYIISRGPVLRGINWLRKRSGVEPLEVTECDDLF</sequence>